<dbReference type="PROSITE" id="PS50885">
    <property type="entry name" value="HAMP"/>
    <property type="match status" value="1"/>
</dbReference>
<evidence type="ECO:0000256" key="9">
    <source>
        <dbReference type="ARBA" id="ARBA00022840"/>
    </source>
</evidence>
<keyword evidence="10" id="KW-0472">Membrane</keyword>
<dbReference type="EMBL" id="CP000380">
    <property type="protein sequence ID" value="ABF80466.1"/>
    <property type="molecule type" value="Genomic_DNA"/>
</dbReference>
<evidence type="ECO:0000313" key="13">
    <source>
        <dbReference type="EMBL" id="ABF80466.1"/>
    </source>
</evidence>
<protein>
    <recommendedName>
        <fullName evidence="3">histidine kinase</fullName>
        <ecNumber evidence="3">2.7.13.3</ecNumber>
    </recommendedName>
</protein>
<dbReference type="InterPro" id="IPR003660">
    <property type="entry name" value="HAMP_dom"/>
</dbReference>
<dbReference type="PANTHER" id="PTHR44936:SF10">
    <property type="entry name" value="SENSOR PROTEIN RSTB"/>
    <property type="match status" value="1"/>
</dbReference>
<dbReference type="PANTHER" id="PTHR44936">
    <property type="entry name" value="SENSOR PROTEIN CREC"/>
    <property type="match status" value="1"/>
</dbReference>
<dbReference type="GO" id="GO:0005524">
    <property type="term" value="F:ATP binding"/>
    <property type="evidence" value="ECO:0007669"/>
    <property type="project" value="UniProtKB-KW"/>
</dbReference>
<dbReference type="Pfam" id="PF00512">
    <property type="entry name" value="HisKA"/>
    <property type="match status" value="1"/>
</dbReference>
<feature type="domain" description="HAMP" evidence="12">
    <location>
        <begin position="159"/>
        <end position="211"/>
    </location>
</feature>
<gene>
    <name evidence="13" type="ordered locus">Bcen_5597</name>
</gene>
<dbReference type="CDD" id="cd06225">
    <property type="entry name" value="HAMP"/>
    <property type="match status" value="1"/>
</dbReference>
<evidence type="ECO:0000256" key="10">
    <source>
        <dbReference type="SAM" id="Phobius"/>
    </source>
</evidence>
<dbReference type="InterPro" id="IPR036890">
    <property type="entry name" value="HATPase_C_sf"/>
</dbReference>
<evidence type="ECO:0000256" key="3">
    <source>
        <dbReference type="ARBA" id="ARBA00012438"/>
    </source>
</evidence>
<dbReference type="SUPFAM" id="SSF55874">
    <property type="entry name" value="ATPase domain of HSP90 chaperone/DNA topoisomerase II/histidine kinase"/>
    <property type="match status" value="1"/>
</dbReference>
<keyword evidence="7" id="KW-0547">Nucleotide-binding</keyword>
<keyword evidence="9" id="KW-0067">ATP-binding</keyword>
<evidence type="ECO:0000256" key="6">
    <source>
        <dbReference type="ARBA" id="ARBA00022679"/>
    </source>
</evidence>
<dbReference type="GO" id="GO:0005886">
    <property type="term" value="C:plasma membrane"/>
    <property type="evidence" value="ECO:0007669"/>
    <property type="project" value="UniProtKB-SubCell"/>
</dbReference>
<name>A0A0H2Y0W9_BURO1</name>
<dbReference type="InterPro" id="IPR005467">
    <property type="entry name" value="His_kinase_dom"/>
</dbReference>
<accession>A0A0H2Y0W9</accession>
<dbReference type="GO" id="GO:0000155">
    <property type="term" value="F:phosphorelay sensor kinase activity"/>
    <property type="evidence" value="ECO:0007669"/>
    <property type="project" value="InterPro"/>
</dbReference>
<dbReference type="InterPro" id="IPR036097">
    <property type="entry name" value="HisK_dim/P_sf"/>
</dbReference>
<dbReference type="Pfam" id="PF02518">
    <property type="entry name" value="HATPase_c"/>
    <property type="match status" value="1"/>
</dbReference>
<dbReference type="Gene3D" id="3.30.565.10">
    <property type="entry name" value="Histidine kinase-like ATPase, C-terminal domain"/>
    <property type="match status" value="1"/>
</dbReference>
<evidence type="ECO:0000256" key="1">
    <source>
        <dbReference type="ARBA" id="ARBA00000085"/>
    </source>
</evidence>
<dbReference type="SMART" id="SM00387">
    <property type="entry name" value="HATPase_c"/>
    <property type="match status" value="1"/>
</dbReference>
<dbReference type="InterPro" id="IPR050980">
    <property type="entry name" value="2C_sensor_his_kinase"/>
</dbReference>
<evidence type="ECO:0000259" key="11">
    <source>
        <dbReference type="PROSITE" id="PS50109"/>
    </source>
</evidence>
<feature type="transmembrane region" description="Helical" evidence="10">
    <location>
        <begin position="12"/>
        <end position="31"/>
    </location>
</feature>
<dbReference type="CDD" id="cd00082">
    <property type="entry name" value="HisKA"/>
    <property type="match status" value="1"/>
</dbReference>
<dbReference type="PROSITE" id="PS50109">
    <property type="entry name" value="HIS_KIN"/>
    <property type="match status" value="1"/>
</dbReference>
<comment type="subcellular location">
    <subcellularLocation>
        <location evidence="2">Cell membrane</location>
        <topology evidence="2">Multi-pass membrane protein</topology>
    </subcellularLocation>
</comment>
<keyword evidence="10" id="KW-1133">Transmembrane helix</keyword>
<reference evidence="13" key="1">
    <citation type="submission" date="2006-05" db="EMBL/GenBank/DDBJ databases">
        <title>Complete sequence of chromosome 3 of Burkholderia cenocepacia AU 1054.</title>
        <authorList>
            <consortium name="US DOE Joint Genome Institute"/>
            <person name="Copeland A."/>
            <person name="Lucas S."/>
            <person name="Lapidus A."/>
            <person name="Barry K."/>
            <person name="Detter J.C."/>
            <person name="Glavina del Rio T."/>
            <person name="Hammon N."/>
            <person name="Israni S."/>
            <person name="Dalin E."/>
            <person name="Tice H."/>
            <person name="Pitluck S."/>
            <person name="Chain P."/>
            <person name="Malfatti S."/>
            <person name="Shin M."/>
            <person name="Vergez L."/>
            <person name="Schmutz J."/>
            <person name="Larimer F."/>
            <person name="Land M."/>
            <person name="Hauser L."/>
            <person name="Kyrpides N."/>
            <person name="Lykidis A."/>
            <person name="LiPuma J.J."/>
            <person name="Konstantinidis K."/>
            <person name="Tiedje J.M."/>
            <person name="Richardson P."/>
        </authorList>
    </citation>
    <scope>NUCLEOTIDE SEQUENCE [LARGE SCALE GENOMIC DNA]</scope>
    <source>
        <strain evidence="13">AU 1054</strain>
    </source>
</reference>
<evidence type="ECO:0000259" key="12">
    <source>
        <dbReference type="PROSITE" id="PS50885"/>
    </source>
</evidence>
<dbReference type="EC" id="2.7.13.3" evidence="3"/>
<comment type="catalytic activity">
    <reaction evidence="1">
        <text>ATP + protein L-histidine = ADP + protein N-phospho-L-histidine.</text>
        <dbReference type="EC" id="2.7.13.3"/>
    </reaction>
</comment>
<dbReference type="HOGENOM" id="CLU_000445_89_27_4"/>
<keyword evidence="6" id="KW-0808">Transferase</keyword>
<dbReference type="InterPro" id="IPR004358">
    <property type="entry name" value="Sig_transdc_His_kin-like_C"/>
</dbReference>
<evidence type="ECO:0000256" key="5">
    <source>
        <dbReference type="ARBA" id="ARBA00022553"/>
    </source>
</evidence>
<proteinExistence type="predicted"/>
<evidence type="ECO:0000256" key="2">
    <source>
        <dbReference type="ARBA" id="ARBA00004651"/>
    </source>
</evidence>
<dbReference type="PRINTS" id="PR00344">
    <property type="entry name" value="BCTRLSENSOR"/>
</dbReference>
<evidence type="ECO:0000256" key="8">
    <source>
        <dbReference type="ARBA" id="ARBA00022777"/>
    </source>
</evidence>
<keyword evidence="10" id="KW-0812">Transmembrane</keyword>
<dbReference type="Gene3D" id="1.10.287.130">
    <property type="match status" value="1"/>
</dbReference>
<dbReference type="AlphaFoldDB" id="A0A0H2Y0W9"/>
<keyword evidence="4" id="KW-1003">Cell membrane</keyword>
<feature type="domain" description="Histidine kinase" evidence="11">
    <location>
        <begin position="219"/>
        <end position="422"/>
    </location>
</feature>
<dbReference type="SUPFAM" id="SSF47384">
    <property type="entry name" value="Homodimeric domain of signal transducing histidine kinase"/>
    <property type="match status" value="1"/>
</dbReference>
<evidence type="ECO:0000256" key="7">
    <source>
        <dbReference type="ARBA" id="ARBA00022741"/>
    </source>
</evidence>
<keyword evidence="5" id="KW-0597">Phosphoprotein</keyword>
<sequence length="425" mass="46484">MKNPLDTMFGRLVITTVGLLVLVHLTSLLLIERTRASLAAFHISRVVEAAASMGGQDSGGERSVADILGISFVDLKQLLAADAQRFRGDTNGPIERQLRHVLPPGTHVAMDDDGTLRVLRAGSTHGIVLPRAEVPVSRFTGVLALTLVFAIGVAVVLAWQLNRPIRDLAAAAREHRTGHHLNIVRKRGPRELRELIGDFNDMTGELAVAERERAVMLASIAHDLRTPITRMQVRADLLTDRGDREGFLRDTESMSRVITQFLDFAREIPEGSPQISVDTHCRRDYTDALSPSGDAHRDALVTLDLHAGPDFMLPAVDIDRMLSNLVENALTYGEPPVEIATRARGEHYELVVRDHGPGVSEPDLDRVLRPFVRLDPARGGTSHSGLGLAIVHRLVRHHGGTLHMSNAADGGLVIVMRFPKRSAAQ</sequence>
<dbReference type="InterPro" id="IPR003594">
    <property type="entry name" value="HATPase_dom"/>
</dbReference>
<feature type="transmembrane region" description="Helical" evidence="10">
    <location>
        <begin position="139"/>
        <end position="159"/>
    </location>
</feature>
<organism evidence="13">
    <name type="scientific">Burkholderia orbicola (strain AU 1054)</name>
    <dbReference type="NCBI Taxonomy" id="331271"/>
    <lineage>
        <taxon>Bacteria</taxon>
        <taxon>Pseudomonadati</taxon>
        <taxon>Pseudomonadota</taxon>
        <taxon>Betaproteobacteria</taxon>
        <taxon>Burkholderiales</taxon>
        <taxon>Burkholderiaceae</taxon>
        <taxon>Burkholderia</taxon>
        <taxon>Burkholderia cepacia complex</taxon>
        <taxon>Burkholderia orbicola</taxon>
    </lineage>
</organism>
<dbReference type="CDD" id="cd00075">
    <property type="entry name" value="HATPase"/>
    <property type="match status" value="1"/>
</dbReference>
<evidence type="ECO:0000256" key="4">
    <source>
        <dbReference type="ARBA" id="ARBA00022475"/>
    </source>
</evidence>
<dbReference type="SMART" id="SM00388">
    <property type="entry name" value="HisKA"/>
    <property type="match status" value="1"/>
</dbReference>
<dbReference type="Pfam" id="PF00672">
    <property type="entry name" value="HAMP"/>
    <property type="match status" value="1"/>
</dbReference>
<dbReference type="InterPro" id="IPR003661">
    <property type="entry name" value="HisK_dim/P_dom"/>
</dbReference>
<keyword evidence="8 13" id="KW-0418">Kinase</keyword>